<dbReference type="SUPFAM" id="SSF52540">
    <property type="entry name" value="P-loop containing nucleoside triphosphate hydrolases"/>
    <property type="match status" value="1"/>
</dbReference>
<proteinExistence type="predicted"/>
<keyword evidence="5" id="KW-0347">Helicase</keyword>
<keyword evidence="5" id="KW-0378">Hydrolase</keyword>
<accession>A0A1I1IKZ0</accession>
<dbReference type="STRING" id="1123010.SAMN02745724_01522"/>
<organism evidence="5 6">
    <name type="scientific">Pseudoalteromonas denitrificans DSM 6059</name>
    <dbReference type="NCBI Taxonomy" id="1123010"/>
    <lineage>
        <taxon>Bacteria</taxon>
        <taxon>Pseudomonadati</taxon>
        <taxon>Pseudomonadota</taxon>
        <taxon>Gammaproteobacteria</taxon>
        <taxon>Alteromonadales</taxon>
        <taxon>Pseudoalteromonadaceae</taxon>
        <taxon>Pseudoalteromonas</taxon>
    </lineage>
</organism>
<dbReference type="Gene3D" id="3.40.50.300">
    <property type="entry name" value="P-loop containing nucleotide triphosphate hydrolases"/>
    <property type="match status" value="2"/>
</dbReference>
<dbReference type="Pfam" id="PF13604">
    <property type="entry name" value="AAA_30"/>
    <property type="match status" value="1"/>
</dbReference>
<dbReference type="InterPro" id="IPR050534">
    <property type="entry name" value="Coronavir_polyprotein_1ab"/>
</dbReference>
<keyword evidence="6" id="KW-1185">Reference proteome</keyword>
<dbReference type="GO" id="GO:0003678">
    <property type="term" value="F:DNA helicase activity"/>
    <property type="evidence" value="ECO:0007669"/>
    <property type="project" value="UniProtKB-ARBA"/>
</dbReference>
<dbReference type="InterPro" id="IPR029493">
    <property type="entry name" value="RecD2-like_HHH"/>
</dbReference>
<gene>
    <name evidence="5" type="ORF">SAMN02745724_01522</name>
</gene>
<dbReference type="EMBL" id="FOLO01000008">
    <property type="protein sequence ID" value="SFC36954.1"/>
    <property type="molecule type" value="Genomic_DNA"/>
</dbReference>
<sequence>MRQATGTVTKLVFNSEKRQIFRLKTVGTSFRVLLDDADQRVEIGEHVTIDGALVVHHEFGEQFHAEQITHTHVTYDLIADFLMQGSGIGKSIADRVLRAFPNDLVEKLEHRDIDALCAIDRISRASATVIVNQWHQQSGKAELISFIEGVLSNAKVIDRKHIKQAALKAYGFYKDETVAKLNDDPFRLWAFSTFKHAETFASAMNIPDDDERRLICAVEESIYRKLKDGSTQVYPLEFQEELKKLVGSKLSIKGIIAANNAASISPPRIIIKHSELNPVGSWAREMQEESPHKHLYNQTYALAGVAIMEQYVQEQLRLRIEQHIENINVSDDEISAYQLPSGHHLNKDQQLALRTVLTSTVSVISGGAGTGKTSVLYAVNHIIKAAGQHVLQVALAGKAAQRLIQQTDDDAFTIATLLNKMARDKAFLDDYDIPVFHIDEASMVDLQTMYRVLKAFERKPIRLVFIGDWAQLAPIGIGLVFHTLRNSNKISLVELKHNYRSKGGIVDVSEKIKKGELFTCNHEVEIIEYHDNQNVLDIVRDTYINNMTKNGNVYVIAARKKTVAESNIMLHKLLRKRDTVIKAAPEFRVNDEVIYKRNDEQLGLVNGSTGRIVSGETILQQSYTPEFADLVIDFELEGLKALETVDIKDVNKGEYYLQHAYAITCHSAQGSEFETAIIVVENSKLVERSWLYTAITRAKTKAILIVKAGQTQEILDRGFAFEKINSGLSV</sequence>
<dbReference type="InterPro" id="IPR027417">
    <property type="entry name" value="P-loop_NTPase"/>
</dbReference>
<dbReference type="Gene3D" id="2.30.30.940">
    <property type="match status" value="1"/>
</dbReference>
<evidence type="ECO:0000313" key="6">
    <source>
        <dbReference type="Proteomes" id="UP000198862"/>
    </source>
</evidence>
<dbReference type="GO" id="GO:0005524">
    <property type="term" value="F:ATP binding"/>
    <property type="evidence" value="ECO:0007669"/>
    <property type="project" value="UniProtKB-KW"/>
</dbReference>
<dbReference type="PANTHER" id="PTHR43788">
    <property type="entry name" value="DNA2/NAM7 HELICASE FAMILY MEMBER"/>
    <property type="match status" value="1"/>
</dbReference>
<keyword evidence="2" id="KW-0067">ATP-binding</keyword>
<feature type="domain" description="ATP-dependent RecD2 DNA helicase-like helix-hairpin-helix" evidence="4">
    <location>
        <begin position="165"/>
        <end position="231"/>
    </location>
</feature>
<evidence type="ECO:0000259" key="3">
    <source>
        <dbReference type="Pfam" id="PF13538"/>
    </source>
</evidence>
<dbReference type="AlphaFoldDB" id="A0A1I1IKZ0"/>
<keyword evidence="1" id="KW-0547">Nucleotide-binding</keyword>
<dbReference type="RefSeq" id="WP_091982413.1">
    <property type="nucleotide sequence ID" value="NZ_FOLO01000008.1"/>
</dbReference>
<feature type="domain" description="UvrD-like helicase C-terminal" evidence="3">
    <location>
        <begin position="659"/>
        <end position="705"/>
    </location>
</feature>
<evidence type="ECO:0000313" key="5">
    <source>
        <dbReference type="EMBL" id="SFC36954.1"/>
    </source>
</evidence>
<reference evidence="5 6" key="1">
    <citation type="submission" date="2016-10" db="EMBL/GenBank/DDBJ databases">
        <authorList>
            <person name="de Groot N.N."/>
        </authorList>
    </citation>
    <scope>NUCLEOTIDE SEQUENCE [LARGE SCALE GENOMIC DNA]</scope>
    <source>
        <strain evidence="5 6">DSM 6059</strain>
    </source>
</reference>
<protein>
    <submittedName>
        <fullName evidence="5">Helicase, putative, RecD/TraA family</fullName>
    </submittedName>
</protein>
<dbReference type="OrthoDB" id="9763659at2"/>
<evidence type="ECO:0000259" key="4">
    <source>
        <dbReference type="Pfam" id="PF14490"/>
    </source>
</evidence>
<evidence type="ECO:0000256" key="2">
    <source>
        <dbReference type="ARBA" id="ARBA00022840"/>
    </source>
</evidence>
<dbReference type="PANTHER" id="PTHR43788:SF6">
    <property type="entry name" value="DNA HELICASE B"/>
    <property type="match status" value="1"/>
</dbReference>
<dbReference type="InterPro" id="IPR027785">
    <property type="entry name" value="UvrD-like_helicase_C"/>
</dbReference>
<evidence type="ECO:0000256" key="1">
    <source>
        <dbReference type="ARBA" id="ARBA00022741"/>
    </source>
</evidence>
<dbReference type="Pfam" id="PF13538">
    <property type="entry name" value="UvrD_C_2"/>
    <property type="match status" value="1"/>
</dbReference>
<dbReference type="CDD" id="cd17933">
    <property type="entry name" value="DEXSc_RecD-like"/>
    <property type="match status" value="1"/>
</dbReference>
<dbReference type="CDD" id="cd18809">
    <property type="entry name" value="SF1_C_RecD"/>
    <property type="match status" value="1"/>
</dbReference>
<dbReference type="Proteomes" id="UP000198862">
    <property type="component" value="Unassembled WGS sequence"/>
</dbReference>
<dbReference type="Pfam" id="PF14490">
    <property type="entry name" value="HHH_RecD2"/>
    <property type="match status" value="1"/>
</dbReference>
<name>A0A1I1IKZ0_9GAMM</name>